<dbReference type="AlphaFoldDB" id="A0A183U551"/>
<evidence type="ECO:0000313" key="1">
    <source>
        <dbReference type="EMBL" id="VDM29338.1"/>
    </source>
</evidence>
<gene>
    <name evidence="1" type="ORF">TCNE_LOCUS3621</name>
</gene>
<proteinExistence type="predicted"/>
<reference evidence="1 2" key="2">
    <citation type="submission" date="2018-11" db="EMBL/GenBank/DDBJ databases">
        <authorList>
            <consortium name="Pathogen Informatics"/>
        </authorList>
    </citation>
    <scope>NUCLEOTIDE SEQUENCE [LARGE SCALE GENOMIC DNA]</scope>
</reference>
<evidence type="ECO:0000313" key="2">
    <source>
        <dbReference type="Proteomes" id="UP000050794"/>
    </source>
</evidence>
<sequence>MLHVFWHPPSVAVLYGSVKNILAYRSQSQPLSLSRSLLLWLLVSQSWLSVLQLRLLVLQLWLPVLQLRLLALLLLLSLRLILPVSFEQKPHVSVHLGRSTGWYMGLPQNVTNLAQSFTSSRQLQISHVRWHLLCTLLLYGCMNQSDACCWQSEALLALIALVHTVAAPLKNDCCLTTEKGLRDFVAVSKICSVAAK</sequence>
<accession>A0A183U551</accession>
<dbReference type="WBParaSite" id="TCNE_0000362101-mRNA-1">
    <property type="protein sequence ID" value="TCNE_0000362101-mRNA-1"/>
    <property type="gene ID" value="TCNE_0000362101"/>
</dbReference>
<reference evidence="3" key="1">
    <citation type="submission" date="2016-06" db="UniProtKB">
        <authorList>
            <consortium name="WormBaseParasite"/>
        </authorList>
    </citation>
    <scope>IDENTIFICATION</scope>
</reference>
<name>A0A183U551_TOXCA</name>
<dbReference type="Proteomes" id="UP000050794">
    <property type="component" value="Unassembled WGS sequence"/>
</dbReference>
<dbReference type="EMBL" id="UYWY01004832">
    <property type="protein sequence ID" value="VDM29338.1"/>
    <property type="molecule type" value="Genomic_DNA"/>
</dbReference>
<protein>
    <submittedName>
        <fullName evidence="3">Secreted protein</fullName>
    </submittedName>
</protein>
<evidence type="ECO:0000313" key="3">
    <source>
        <dbReference type="WBParaSite" id="TCNE_0000362101-mRNA-1"/>
    </source>
</evidence>
<organism evidence="2 3">
    <name type="scientific">Toxocara canis</name>
    <name type="common">Canine roundworm</name>
    <dbReference type="NCBI Taxonomy" id="6265"/>
    <lineage>
        <taxon>Eukaryota</taxon>
        <taxon>Metazoa</taxon>
        <taxon>Ecdysozoa</taxon>
        <taxon>Nematoda</taxon>
        <taxon>Chromadorea</taxon>
        <taxon>Rhabditida</taxon>
        <taxon>Spirurina</taxon>
        <taxon>Ascaridomorpha</taxon>
        <taxon>Ascaridoidea</taxon>
        <taxon>Toxocaridae</taxon>
        <taxon>Toxocara</taxon>
    </lineage>
</organism>
<keyword evidence="2" id="KW-1185">Reference proteome</keyword>